<dbReference type="EMBL" id="LAZR01020188">
    <property type="protein sequence ID" value="KKL89795.1"/>
    <property type="molecule type" value="Genomic_DNA"/>
</dbReference>
<reference evidence="1" key="1">
    <citation type="journal article" date="2015" name="Nature">
        <title>Complex archaea that bridge the gap between prokaryotes and eukaryotes.</title>
        <authorList>
            <person name="Spang A."/>
            <person name="Saw J.H."/>
            <person name="Jorgensen S.L."/>
            <person name="Zaremba-Niedzwiedzka K."/>
            <person name="Martijn J."/>
            <person name="Lind A.E."/>
            <person name="van Eijk R."/>
            <person name="Schleper C."/>
            <person name="Guy L."/>
            <person name="Ettema T.J."/>
        </authorList>
    </citation>
    <scope>NUCLEOTIDE SEQUENCE</scope>
</reference>
<evidence type="ECO:0000313" key="1">
    <source>
        <dbReference type="EMBL" id="KKL89795.1"/>
    </source>
</evidence>
<accession>A0A0F9I7M1</accession>
<proteinExistence type="predicted"/>
<dbReference type="AlphaFoldDB" id="A0A0F9I7M1"/>
<organism evidence="1">
    <name type="scientific">marine sediment metagenome</name>
    <dbReference type="NCBI Taxonomy" id="412755"/>
    <lineage>
        <taxon>unclassified sequences</taxon>
        <taxon>metagenomes</taxon>
        <taxon>ecological metagenomes</taxon>
    </lineage>
</organism>
<gene>
    <name evidence="1" type="ORF">LCGC14_1911180</name>
</gene>
<sequence length="24" mass="2797">MFTRSEAIDFAFERGLKGANFIYL</sequence>
<comment type="caution">
    <text evidence="1">The sequence shown here is derived from an EMBL/GenBank/DDBJ whole genome shotgun (WGS) entry which is preliminary data.</text>
</comment>
<protein>
    <submittedName>
        <fullName evidence="1">Uncharacterized protein</fullName>
    </submittedName>
</protein>
<name>A0A0F9I7M1_9ZZZZ</name>
<feature type="non-terminal residue" evidence="1">
    <location>
        <position position="24"/>
    </location>
</feature>